<dbReference type="GO" id="GO:0005886">
    <property type="term" value="C:plasma membrane"/>
    <property type="evidence" value="ECO:0007669"/>
    <property type="project" value="UniProtKB-SubCell"/>
</dbReference>
<dbReference type="KEGG" id="kak:Kalk_11275"/>
<dbReference type="RefSeq" id="WP_101896288.1">
    <property type="nucleotide sequence ID" value="NZ_CP022684.1"/>
</dbReference>
<evidence type="ECO:0000256" key="6">
    <source>
        <dbReference type="ARBA" id="ARBA00023136"/>
    </source>
</evidence>
<keyword evidence="7" id="KW-0813">Transport</keyword>
<feature type="transmembrane region" description="Helical" evidence="7">
    <location>
        <begin position="107"/>
        <end position="126"/>
    </location>
</feature>
<name>A0A2K9LRM4_9GAMM</name>
<keyword evidence="7" id="KW-0653">Protein transport</keyword>
<dbReference type="AlphaFoldDB" id="A0A2K9LRM4"/>
<keyword evidence="4 7" id="KW-0812">Transmembrane</keyword>
<dbReference type="GO" id="GO:0044780">
    <property type="term" value="P:bacterial-type flagellum assembly"/>
    <property type="evidence" value="ECO:0007669"/>
    <property type="project" value="InterPro"/>
</dbReference>
<feature type="transmembrane region" description="Helical" evidence="7">
    <location>
        <begin position="194"/>
        <end position="215"/>
    </location>
</feature>
<reference evidence="9" key="1">
    <citation type="submission" date="2017-08" db="EMBL/GenBank/DDBJ databases">
        <title>Direct submision.</title>
        <authorList>
            <person name="Kim S.-J."/>
            <person name="Rhee S.-K."/>
        </authorList>
    </citation>
    <scope>NUCLEOTIDE SEQUENCE [LARGE SCALE GENOMIC DNA]</scope>
    <source>
        <strain evidence="9">GI5</strain>
    </source>
</reference>
<dbReference type="PRINTS" id="PR00949">
    <property type="entry name" value="TYPE3IMAPROT"/>
</dbReference>
<feature type="transmembrane region" description="Helical" evidence="7">
    <location>
        <begin position="12"/>
        <end position="30"/>
    </location>
</feature>
<dbReference type="Gene3D" id="1.10.8.540">
    <property type="entry name" value="FHIPEP family, domain 3"/>
    <property type="match status" value="1"/>
</dbReference>
<gene>
    <name evidence="7 8" type="primary">flhA</name>
    <name evidence="8" type="ORF">Kalk_11275</name>
</gene>
<dbReference type="Pfam" id="PF00771">
    <property type="entry name" value="FHIPEP"/>
    <property type="match status" value="1"/>
</dbReference>
<keyword evidence="8" id="KW-0282">Flagellum</keyword>
<feature type="transmembrane region" description="Helical" evidence="7">
    <location>
        <begin position="278"/>
        <end position="311"/>
    </location>
</feature>
<comment type="similarity">
    <text evidence="2 7">Belongs to the FHIPEP (flagella/HR/invasion proteins export pore) family.</text>
</comment>
<dbReference type="EMBL" id="CP022684">
    <property type="protein sequence ID" value="AUM14917.1"/>
    <property type="molecule type" value="Genomic_DNA"/>
</dbReference>
<dbReference type="NCBIfam" id="TIGR01398">
    <property type="entry name" value="FlhA"/>
    <property type="match status" value="1"/>
</dbReference>
<evidence type="ECO:0000256" key="5">
    <source>
        <dbReference type="ARBA" id="ARBA00022989"/>
    </source>
</evidence>
<dbReference type="PROSITE" id="PS00994">
    <property type="entry name" value="FHIPEP"/>
    <property type="match status" value="1"/>
</dbReference>
<keyword evidence="7" id="KW-1005">Bacterial flagellum biogenesis</keyword>
<dbReference type="PANTHER" id="PTHR30161">
    <property type="entry name" value="FLAGELLAR EXPORT PROTEIN, MEMBRANE FLHA SUBUNIT-RELATED"/>
    <property type="match status" value="1"/>
</dbReference>
<dbReference type="PIRSF" id="PIRSF005419">
    <property type="entry name" value="FlhA"/>
    <property type="match status" value="1"/>
</dbReference>
<evidence type="ECO:0000313" key="8">
    <source>
        <dbReference type="EMBL" id="AUM14917.1"/>
    </source>
</evidence>
<comment type="subcellular location">
    <subcellularLocation>
        <location evidence="1 7">Cell membrane</location>
        <topology evidence="1 7">Multi-pass membrane protein</topology>
    </subcellularLocation>
</comment>
<dbReference type="OrthoDB" id="9759185at2"/>
<keyword evidence="7" id="KW-1006">Bacterial flagellum protein export</keyword>
<evidence type="ECO:0000256" key="3">
    <source>
        <dbReference type="ARBA" id="ARBA00022475"/>
    </source>
</evidence>
<dbReference type="InterPro" id="IPR042193">
    <property type="entry name" value="FHIPEP_3"/>
</dbReference>
<evidence type="ECO:0000256" key="1">
    <source>
        <dbReference type="ARBA" id="ARBA00004651"/>
    </source>
</evidence>
<keyword evidence="5 7" id="KW-1133">Transmembrane helix</keyword>
<dbReference type="InterPro" id="IPR042196">
    <property type="entry name" value="FHIPEP_4"/>
</dbReference>
<comment type="function">
    <text evidence="7">Required for formation of the rod structure of the flagellar apparatus. Together with FliI and FliH, may constitute the export apparatus of flagellin.</text>
</comment>
<evidence type="ECO:0000313" key="9">
    <source>
        <dbReference type="Proteomes" id="UP000235116"/>
    </source>
</evidence>
<evidence type="ECO:0000256" key="7">
    <source>
        <dbReference type="RuleBase" id="RU364093"/>
    </source>
</evidence>
<keyword evidence="3 7" id="KW-1003">Cell membrane</keyword>
<organism evidence="8 9">
    <name type="scientific">Ketobacter alkanivorans</name>
    <dbReference type="NCBI Taxonomy" id="1917421"/>
    <lineage>
        <taxon>Bacteria</taxon>
        <taxon>Pseudomonadati</taxon>
        <taxon>Pseudomonadota</taxon>
        <taxon>Gammaproteobacteria</taxon>
        <taxon>Pseudomonadales</taxon>
        <taxon>Ketobacteraceae</taxon>
        <taxon>Ketobacter</taxon>
    </lineage>
</organism>
<dbReference type="Gene3D" id="3.40.50.12790">
    <property type="entry name" value="FHIPEP family, domain 4"/>
    <property type="match status" value="1"/>
</dbReference>
<proteinExistence type="inferred from homology"/>
<dbReference type="PANTHER" id="PTHR30161:SF1">
    <property type="entry name" value="FLAGELLAR BIOSYNTHESIS PROTEIN FLHA-RELATED"/>
    <property type="match status" value="1"/>
</dbReference>
<keyword evidence="8" id="KW-0966">Cell projection</keyword>
<sequence length="697" mass="77107">MLTRLFGQRSELVLVLSMVGILMVLFTPIPAWMLDFLLIINFSFGLLVLLLTFYTDKPLEFSTFPSLLLIATLFRLSLNIAATRLILSDGYAGEVIGAIGEFVVGGNYIIGLVVFSILIVVQFVVVTNGAQRVAEVAARFTLDSMPGKQMSIDADLNMGLIDETEARERRKAIEKEANFYGAMDGASKFVKGDAIAGIIIILIDIIGGLTIGLVQKGMSWSDALHNYTLLTVGDGIVTQIPALIISTATGIIVTRAATDALFGEELTNQVARYPRSLLMVAGGLFFMLFFPGIPALPVLVVGALVGTAAYFAFKNSTPQSEEEKEAKQTTSESQNDDLYQQIQVDPIEIFVGDDLVDMLGRQSGQFTDKIKQFRKNFAFDMGFVIPSVKVKEKSSLRGVQYVVNILGAKVAEGELYPELLLAISPTEQRQPLDGWETRDPTYGLPSVWIDPKLKDEARSKKYTLIDPMTVIITHVSEILKSHSFELLTRTEIEKLLERVRSKQPAVVEELVPNMLAYSDLQKVMQILLREKVSVRNIEQILEAMLESGRHTKDPEELAERVRTALSRAICEPLLDDDGKLQVLSFDPALEQLMQTGLRQSESKVTLLVDPKVTEEVIRKLATKAENLLSNNVQPVLMCSPNLRRHIRKLIERVLPHVSVLSLTEIPTSVHIVSAGVVDVARDTRKLPGVLNRETLNA</sequence>
<feature type="transmembrane region" description="Helical" evidence="7">
    <location>
        <begin position="36"/>
        <end position="55"/>
    </location>
</feature>
<keyword evidence="6 7" id="KW-0472">Membrane</keyword>
<dbReference type="InterPro" id="IPR006301">
    <property type="entry name" value="FlhA"/>
</dbReference>
<feature type="transmembrane region" description="Helical" evidence="7">
    <location>
        <begin position="235"/>
        <end position="257"/>
    </location>
</feature>
<evidence type="ECO:0000256" key="4">
    <source>
        <dbReference type="ARBA" id="ARBA00022692"/>
    </source>
</evidence>
<evidence type="ECO:0000256" key="2">
    <source>
        <dbReference type="ARBA" id="ARBA00008835"/>
    </source>
</evidence>
<dbReference type="InterPro" id="IPR001712">
    <property type="entry name" value="T3SS_FHIPEP"/>
</dbReference>
<protein>
    <recommendedName>
        <fullName evidence="7">Flagellar biosynthesis protein FlhA</fullName>
    </recommendedName>
</protein>
<keyword evidence="9" id="KW-1185">Reference proteome</keyword>
<keyword evidence="8" id="KW-0969">Cilium</keyword>
<feature type="transmembrane region" description="Helical" evidence="7">
    <location>
        <begin position="67"/>
        <end position="87"/>
    </location>
</feature>
<dbReference type="Gene3D" id="3.40.30.60">
    <property type="entry name" value="FHIPEP family, domain 1"/>
    <property type="match status" value="1"/>
</dbReference>
<dbReference type="InterPro" id="IPR042194">
    <property type="entry name" value="FHIPEP_1"/>
</dbReference>
<dbReference type="InterPro" id="IPR025505">
    <property type="entry name" value="FHIPEP_CS"/>
</dbReference>
<dbReference type="Proteomes" id="UP000235116">
    <property type="component" value="Chromosome"/>
</dbReference>
<dbReference type="GO" id="GO:0009306">
    <property type="term" value="P:protein secretion"/>
    <property type="evidence" value="ECO:0007669"/>
    <property type="project" value="InterPro"/>
</dbReference>
<accession>A0A2K9LRM4</accession>